<evidence type="ECO:0000313" key="1">
    <source>
        <dbReference type="EMBL" id="CAJ1382668.1"/>
    </source>
</evidence>
<dbReference type="InterPro" id="IPR036291">
    <property type="entry name" value="NAD(P)-bd_dom_sf"/>
</dbReference>
<accession>A0AA36MXU1</accession>
<organism evidence="1 2">
    <name type="scientific">Effrenium voratum</name>
    <dbReference type="NCBI Taxonomy" id="2562239"/>
    <lineage>
        <taxon>Eukaryota</taxon>
        <taxon>Sar</taxon>
        <taxon>Alveolata</taxon>
        <taxon>Dinophyceae</taxon>
        <taxon>Suessiales</taxon>
        <taxon>Symbiodiniaceae</taxon>
        <taxon>Effrenium</taxon>
    </lineage>
</organism>
<dbReference type="SUPFAM" id="SSF51735">
    <property type="entry name" value="NAD(P)-binding Rossmann-fold domains"/>
    <property type="match status" value="1"/>
</dbReference>
<protein>
    <submittedName>
        <fullName evidence="1">Uncharacterized protein</fullName>
    </submittedName>
</protein>
<dbReference type="AlphaFoldDB" id="A0AA36MXU1"/>
<evidence type="ECO:0000313" key="2">
    <source>
        <dbReference type="Proteomes" id="UP001178507"/>
    </source>
</evidence>
<sequence length="617" mass="68458">MALAPGCRVLPEALHYFLPRAQQEGTRLVVKLKARASLGHLEQKLRDQVLAPEVDPDTLTLATEMAAQCVREQRRHEEFYTRDVITALQLLRNNTTRALKFAREALALARHLGDPDLVASALGSLELVQLIREEGEVAAAGFHMAVNKDPQRAEEVSKELGEKRPKGYSDLLRGLLGGGFSFLQLRGQLMVLDFAAWKLRQDADALRLAREAEEEAAPHATDLEKGLAQLLLGKLQLRSPESLRFFQRAAQHFAAAQANLGEAAAHSAAAAALLLLERPEAGKAQQQAEKAAALCEKLQETRGQAVALQTLANCKMVQGVNDPEDAYRAMRLFAQCGDKQGEGMCRKLLLNLGQSEQQIKSSLDSSKDVAKFEGLDAGKAEEQRQREEHLRTIFEEQVVWEYSWVPSETQDPKHFGEKHSGAVRKIFAASELKDRKLLQQLSRCRARRTKSQPPSFANLINGRLLTASSMQSAMEAASCLAVVYDTTRLSHLTPLEVVDVAIRLVQALQVIDEPRVALDIVNASTQQIGYTQGVRTPFHSTLWGFIRTAGMENPENEIRMLDIDAGRWKEDVAFVCRYLLGAQKVRPFEAIIRNGGLQVARLVSARMRLRPPLKLDG</sequence>
<dbReference type="Proteomes" id="UP001178507">
    <property type="component" value="Unassembled WGS sequence"/>
</dbReference>
<keyword evidence="2" id="KW-1185">Reference proteome</keyword>
<name>A0AA36MXU1_9DINO</name>
<proteinExistence type="predicted"/>
<dbReference type="Gene3D" id="1.25.40.10">
    <property type="entry name" value="Tetratricopeptide repeat domain"/>
    <property type="match status" value="1"/>
</dbReference>
<dbReference type="InterPro" id="IPR011990">
    <property type="entry name" value="TPR-like_helical_dom_sf"/>
</dbReference>
<gene>
    <name evidence="1" type="ORF">EVOR1521_LOCUS9994</name>
</gene>
<comment type="caution">
    <text evidence="1">The sequence shown here is derived from an EMBL/GenBank/DDBJ whole genome shotgun (WGS) entry which is preliminary data.</text>
</comment>
<dbReference type="Gene3D" id="3.40.50.720">
    <property type="entry name" value="NAD(P)-binding Rossmann-like Domain"/>
    <property type="match status" value="1"/>
</dbReference>
<reference evidence="1" key="1">
    <citation type="submission" date="2023-08" db="EMBL/GenBank/DDBJ databases">
        <authorList>
            <person name="Chen Y."/>
            <person name="Shah S."/>
            <person name="Dougan E. K."/>
            <person name="Thang M."/>
            <person name="Chan C."/>
        </authorList>
    </citation>
    <scope>NUCLEOTIDE SEQUENCE</scope>
</reference>
<dbReference type="EMBL" id="CAUJNA010000928">
    <property type="protein sequence ID" value="CAJ1382668.1"/>
    <property type="molecule type" value="Genomic_DNA"/>
</dbReference>